<accession>A0A3N2R610</accession>
<dbReference type="OrthoDB" id="9769264at2"/>
<gene>
    <name evidence="1" type="ORF">EAT49_05915</name>
</gene>
<reference evidence="1 2" key="1">
    <citation type="submission" date="2018-10" db="EMBL/GenBank/DDBJ databases">
        <title>Histidinibacterium lentulum gen. nov., sp. nov., a marine bacterium from the culture broth of Picochlorum sp. 122.</title>
        <authorList>
            <person name="Wang G."/>
        </authorList>
    </citation>
    <scope>NUCLEOTIDE SEQUENCE [LARGE SCALE GENOMIC DNA]</scope>
    <source>
        <strain evidence="1 2">B17</strain>
    </source>
</reference>
<dbReference type="RefSeq" id="WP_123641386.1">
    <property type="nucleotide sequence ID" value="NZ_ML119083.1"/>
</dbReference>
<comment type="caution">
    <text evidence="1">The sequence shown here is derived from an EMBL/GenBank/DDBJ whole genome shotgun (WGS) entry which is preliminary data.</text>
</comment>
<dbReference type="EMBL" id="RDRB01000003">
    <property type="protein sequence ID" value="ROU02838.1"/>
    <property type="molecule type" value="Genomic_DNA"/>
</dbReference>
<dbReference type="NCBIfam" id="TIGR04267">
    <property type="entry name" value="mod_HExxH"/>
    <property type="match status" value="1"/>
</dbReference>
<dbReference type="Proteomes" id="UP000268016">
    <property type="component" value="Unassembled WGS sequence"/>
</dbReference>
<dbReference type="AlphaFoldDB" id="A0A3N2R610"/>
<proteinExistence type="predicted"/>
<organism evidence="1 2">
    <name type="scientific">Histidinibacterium lentulum</name>
    <dbReference type="NCBI Taxonomy" id="2480588"/>
    <lineage>
        <taxon>Bacteria</taxon>
        <taxon>Pseudomonadati</taxon>
        <taxon>Pseudomonadota</taxon>
        <taxon>Alphaproteobacteria</taxon>
        <taxon>Rhodobacterales</taxon>
        <taxon>Paracoccaceae</taxon>
        <taxon>Histidinibacterium</taxon>
    </lineage>
</organism>
<sequence>MEPETEIRSDGAGQADVGSHGAVVDRLSFAPSGLRARALDDWMHRALCDSLAHVAERCATRAPVITEILGPTVAHLRAGGRMRPEGFGTYYDMVECVSSGQLDPASTWARAVAAAAIPASGDRWPVLAAGAPDCATLESAFKRRMSERERALFGPVDEDTRSDFALRLDEGLDLLARGVPEMHAEIRAIIRTVLLAQAPEDSELEFDGASHYELWGLVLLNPRFHDSRLAVAEVLAHECGHSLLFGMMGKELLVENPYEDTFPSPLRPDPRPMDGIFHATFVSARMAFAMERLAASAHLSPEERDRAREAAERDRANFASGDSVIRSDGRLTETGARIIEDARRWIAASATG</sequence>
<name>A0A3N2R610_9RHOB</name>
<evidence type="ECO:0000313" key="2">
    <source>
        <dbReference type="Proteomes" id="UP000268016"/>
    </source>
</evidence>
<protein>
    <submittedName>
        <fullName evidence="1">HEXXH motif domain-containing protein</fullName>
    </submittedName>
</protein>
<evidence type="ECO:0000313" key="1">
    <source>
        <dbReference type="EMBL" id="ROU02838.1"/>
    </source>
</evidence>
<keyword evidence="2" id="KW-1185">Reference proteome</keyword>
<dbReference type="InterPro" id="IPR026337">
    <property type="entry name" value="AKG_HExxH"/>
</dbReference>